<dbReference type="GO" id="GO:0016780">
    <property type="term" value="F:phosphotransferase activity, for other substituted phosphate groups"/>
    <property type="evidence" value="ECO:0007669"/>
    <property type="project" value="InterPro"/>
</dbReference>
<keyword evidence="13" id="KW-1185">Reference proteome</keyword>
<evidence type="ECO:0000256" key="11">
    <source>
        <dbReference type="SAM" id="Phobius"/>
    </source>
</evidence>
<evidence type="ECO:0000256" key="2">
    <source>
        <dbReference type="ARBA" id="ARBA00010441"/>
    </source>
</evidence>
<dbReference type="InterPro" id="IPR004533">
    <property type="entry name" value="CDP-diaglyc--ser_O-PTrfase"/>
</dbReference>
<dbReference type="PATRIC" id="fig|1813736.3.peg.1535"/>
<feature type="transmembrane region" description="Helical" evidence="11">
    <location>
        <begin position="114"/>
        <end position="133"/>
    </location>
</feature>
<dbReference type="NCBIfam" id="TIGR00473">
    <property type="entry name" value="pssA"/>
    <property type="match status" value="1"/>
</dbReference>
<dbReference type="GO" id="GO:0016020">
    <property type="term" value="C:membrane"/>
    <property type="evidence" value="ECO:0007669"/>
    <property type="project" value="UniProtKB-SubCell"/>
</dbReference>
<evidence type="ECO:0000256" key="10">
    <source>
        <dbReference type="ARBA" id="ARBA00023264"/>
    </source>
</evidence>
<dbReference type="Proteomes" id="UP000076079">
    <property type="component" value="Chromosome"/>
</dbReference>
<evidence type="ECO:0000256" key="9">
    <source>
        <dbReference type="ARBA" id="ARBA00023209"/>
    </source>
</evidence>
<protein>
    <submittedName>
        <fullName evidence="12">CDP-diacylglycerol-serine O-phosphatidyltransferase</fullName>
    </submittedName>
</protein>
<dbReference type="Gene3D" id="1.20.120.1760">
    <property type="match status" value="1"/>
</dbReference>
<feature type="transmembrane region" description="Helical" evidence="11">
    <location>
        <begin position="154"/>
        <end position="171"/>
    </location>
</feature>
<evidence type="ECO:0000313" key="12">
    <source>
        <dbReference type="EMBL" id="AMY08287.1"/>
    </source>
</evidence>
<comment type="subcellular location">
    <subcellularLocation>
        <location evidence="1">Membrane</location>
        <topology evidence="1">Multi-pass membrane protein</topology>
    </subcellularLocation>
</comment>
<dbReference type="GO" id="GO:0008654">
    <property type="term" value="P:phospholipid biosynthetic process"/>
    <property type="evidence" value="ECO:0007669"/>
    <property type="project" value="UniProtKB-KW"/>
</dbReference>
<sequence length="213" mass="23053">MHDMSVDAPRHMSLLRSYTPADLLTIGNASCGTIAIFLCLEHLAARQTRFLWIAMLLLPLALVCDVLDGYVARLDRSRQSRLGADLDSLADVISFGVAPAVLGYTLGLRGGWDMLLLTYFVVCGVSRLARFNVTSSALADATTGKVKYFEGTPIPTSVVIVGILAVALWLGCTDQHLWFGAYRVGPAWWHPLSLLYAASGSAMISATLRIPKP</sequence>
<feature type="transmembrane region" description="Helical" evidence="11">
    <location>
        <begin position="50"/>
        <end position="67"/>
    </location>
</feature>
<keyword evidence="8 11" id="KW-0472">Membrane</keyword>
<comment type="similarity">
    <text evidence="2">Belongs to the CDP-alcohol phosphatidyltransferase class-I family.</text>
</comment>
<dbReference type="InterPro" id="IPR050324">
    <property type="entry name" value="CDP-alcohol_PTase-I"/>
</dbReference>
<evidence type="ECO:0000256" key="1">
    <source>
        <dbReference type="ARBA" id="ARBA00004141"/>
    </source>
</evidence>
<dbReference type="InterPro" id="IPR043130">
    <property type="entry name" value="CDP-OH_PTrfase_TM_dom"/>
</dbReference>
<evidence type="ECO:0000256" key="7">
    <source>
        <dbReference type="ARBA" id="ARBA00023098"/>
    </source>
</evidence>
<proteinExistence type="inferred from homology"/>
<evidence type="ECO:0000256" key="4">
    <source>
        <dbReference type="ARBA" id="ARBA00022679"/>
    </source>
</evidence>
<keyword evidence="4 12" id="KW-0808">Transferase</keyword>
<evidence type="ECO:0000256" key="5">
    <source>
        <dbReference type="ARBA" id="ARBA00022692"/>
    </source>
</evidence>
<dbReference type="PANTHER" id="PTHR14269:SF61">
    <property type="entry name" value="CDP-DIACYLGLYCEROL--SERINE O-PHOSPHATIDYLTRANSFERASE"/>
    <property type="match status" value="1"/>
</dbReference>
<evidence type="ECO:0000256" key="6">
    <source>
        <dbReference type="ARBA" id="ARBA00022989"/>
    </source>
</evidence>
<reference evidence="12 13" key="1">
    <citation type="journal article" date="2016" name="Genome Announc.">
        <title>First Complete Genome Sequence of a Subdivision 6 Acidobacterium Strain.</title>
        <authorList>
            <person name="Huang S."/>
            <person name="Vieira S."/>
            <person name="Bunk B."/>
            <person name="Riedel T."/>
            <person name="Sproer C."/>
            <person name="Overmann J."/>
        </authorList>
    </citation>
    <scope>NUCLEOTIDE SEQUENCE [LARGE SCALE GENOMIC DNA]</scope>
    <source>
        <strain evidence="13">DSM 100886 HEG_-6_39</strain>
    </source>
</reference>
<keyword evidence="10" id="KW-1208">Phospholipid metabolism</keyword>
<dbReference type="STRING" id="1855912.LuPra_01481"/>
<dbReference type="EMBL" id="CP015136">
    <property type="protein sequence ID" value="AMY08287.1"/>
    <property type="molecule type" value="Genomic_DNA"/>
</dbReference>
<evidence type="ECO:0000256" key="8">
    <source>
        <dbReference type="ARBA" id="ARBA00023136"/>
    </source>
</evidence>
<dbReference type="PANTHER" id="PTHR14269">
    <property type="entry name" value="CDP-DIACYLGLYCEROL--GLYCEROL-3-PHOSPHATE 3-PHOSPHATIDYLTRANSFERASE-RELATED"/>
    <property type="match status" value="1"/>
</dbReference>
<name>A0A143PIA8_LUTPR</name>
<gene>
    <name evidence="12" type="ORF">LuPra_01481</name>
</gene>
<organism evidence="12 13">
    <name type="scientific">Luteitalea pratensis</name>
    <dbReference type="NCBI Taxonomy" id="1855912"/>
    <lineage>
        <taxon>Bacteria</taxon>
        <taxon>Pseudomonadati</taxon>
        <taxon>Acidobacteriota</taxon>
        <taxon>Vicinamibacteria</taxon>
        <taxon>Vicinamibacterales</taxon>
        <taxon>Vicinamibacteraceae</taxon>
        <taxon>Luteitalea</taxon>
    </lineage>
</organism>
<dbReference type="Pfam" id="PF01066">
    <property type="entry name" value="CDP-OH_P_transf"/>
    <property type="match status" value="1"/>
</dbReference>
<keyword evidence="3" id="KW-0444">Lipid biosynthesis</keyword>
<keyword evidence="5 11" id="KW-0812">Transmembrane</keyword>
<keyword evidence="9" id="KW-0594">Phospholipid biosynthesis</keyword>
<dbReference type="KEGG" id="abac:LuPra_01481"/>
<evidence type="ECO:0000256" key="3">
    <source>
        <dbReference type="ARBA" id="ARBA00022516"/>
    </source>
</evidence>
<reference evidence="13" key="2">
    <citation type="submission" date="2016-04" db="EMBL/GenBank/DDBJ databases">
        <title>First Complete Genome Sequence of a Subdivision 6 Acidobacterium.</title>
        <authorList>
            <person name="Huang S."/>
            <person name="Vieira S."/>
            <person name="Bunk B."/>
            <person name="Riedel T."/>
            <person name="Sproeer C."/>
            <person name="Overmann J."/>
        </authorList>
    </citation>
    <scope>NUCLEOTIDE SEQUENCE [LARGE SCALE GENOMIC DNA]</scope>
    <source>
        <strain evidence="13">DSM 100886 HEG_-6_39</strain>
    </source>
</reference>
<dbReference type="InterPro" id="IPR000462">
    <property type="entry name" value="CDP-OH_P_trans"/>
</dbReference>
<accession>A0A143PIA8</accession>
<feature type="transmembrane region" description="Helical" evidence="11">
    <location>
        <begin position="191"/>
        <end position="210"/>
    </location>
</feature>
<keyword evidence="6 11" id="KW-1133">Transmembrane helix</keyword>
<keyword evidence="7" id="KW-0443">Lipid metabolism</keyword>
<feature type="transmembrane region" description="Helical" evidence="11">
    <location>
        <begin position="21"/>
        <end position="44"/>
    </location>
</feature>
<evidence type="ECO:0000313" key="13">
    <source>
        <dbReference type="Proteomes" id="UP000076079"/>
    </source>
</evidence>
<dbReference type="AlphaFoldDB" id="A0A143PIA8"/>